<protein>
    <recommendedName>
        <fullName evidence="4">Late embryogenesis abundant protein</fullName>
    </recommendedName>
</protein>
<reference evidence="2 3" key="1">
    <citation type="submission" date="2021-04" db="EMBL/GenBank/DDBJ databases">
        <title>Genomics, taxonomy and metabolism of representatives of sulfur bacteria of the genus Thiothrix: Thiothrix fructosivorans QT, Thiothrix unzii A1T and three new species, Thiothrix subterranea sp. nov., Thiothrix litoralis sp. nov. and 'Candidatus Thiothrix anitrata' sp. nov.</title>
        <authorList>
            <person name="Ravin N.V."/>
            <person name="Smolyakov D."/>
            <person name="Rudenko T.S."/>
            <person name="Mardanov A.V."/>
            <person name="Beletsky A.V."/>
            <person name="Markov N.D."/>
            <person name="Fomenkov A.I."/>
            <person name="Roberts R.J."/>
            <person name="Karnachuk O.V."/>
            <person name="Novikov A."/>
            <person name="Grabovich M.Y."/>
        </authorList>
    </citation>
    <scope>NUCLEOTIDE SEQUENCE [LARGE SCALE GENOMIC DNA]</scope>
    <source>
        <strain evidence="2 3">AS</strain>
    </source>
</reference>
<organism evidence="2 3">
    <name type="scientific">Thiothrix litoralis</name>
    <dbReference type="NCBI Taxonomy" id="2891210"/>
    <lineage>
        <taxon>Bacteria</taxon>
        <taxon>Pseudomonadati</taxon>
        <taxon>Pseudomonadota</taxon>
        <taxon>Gammaproteobacteria</taxon>
        <taxon>Thiotrichales</taxon>
        <taxon>Thiotrichaceae</taxon>
        <taxon>Thiothrix</taxon>
    </lineage>
</organism>
<dbReference type="Proteomes" id="UP000672039">
    <property type="component" value="Chromosome"/>
</dbReference>
<name>A0ABX7WQ45_9GAMM</name>
<dbReference type="RefSeq" id="WP_210220954.1">
    <property type="nucleotide sequence ID" value="NZ_CP072801.1"/>
</dbReference>
<feature type="region of interest" description="Disordered" evidence="1">
    <location>
        <begin position="57"/>
        <end position="106"/>
    </location>
</feature>
<sequence length="106" mass="11210">MKINLVLFPLLIAATLLGCDNDTEKKAMDAAHNANESVKDAAHEAKENMQDAADEVKQKAGEAADAMREEANKAKAATSDAVGNTAESIAEKAAREKQEAEAALKK</sequence>
<evidence type="ECO:0008006" key="4">
    <source>
        <dbReference type="Google" id="ProtNLM"/>
    </source>
</evidence>
<keyword evidence="3" id="KW-1185">Reference proteome</keyword>
<dbReference type="EMBL" id="CP072801">
    <property type="protein sequence ID" value="QTR44463.1"/>
    <property type="molecule type" value="Genomic_DNA"/>
</dbReference>
<feature type="compositionally biased region" description="Basic and acidic residues" evidence="1">
    <location>
        <begin position="89"/>
        <end position="106"/>
    </location>
</feature>
<feature type="compositionally biased region" description="Basic and acidic residues" evidence="1">
    <location>
        <begin position="57"/>
        <end position="73"/>
    </location>
</feature>
<accession>A0ABX7WQ45</accession>
<evidence type="ECO:0000313" key="3">
    <source>
        <dbReference type="Proteomes" id="UP000672039"/>
    </source>
</evidence>
<dbReference type="PROSITE" id="PS51257">
    <property type="entry name" value="PROKAR_LIPOPROTEIN"/>
    <property type="match status" value="1"/>
</dbReference>
<gene>
    <name evidence="2" type="ORF">J9253_10380</name>
</gene>
<dbReference type="Gene3D" id="1.20.120.20">
    <property type="entry name" value="Apolipoprotein"/>
    <property type="match status" value="1"/>
</dbReference>
<proteinExistence type="predicted"/>
<evidence type="ECO:0000256" key="1">
    <source>
        <dbReference type="SAM" id="MobiDB-lite"/>
    </source>
</evidence>
<evidence type="ECO:0000313" key="2">
    <source>
        <dbReference type="EMBL" id="QTR44463.1"/>
    </source>
</evidence>